<evidence type="ECO:0000256" key="6">
    <source>
        <dbReference type="ARBA" id="ARBA00022837"/>
    </source>
</evidence>
<proteinExistence type="inferred from homology"/>
<sequence length="504" mass="57067">MSYIIKGITLILIILVISCKTKAQQNSKKPNLLFLFTDDQRGGTIGAMGRDHVKTPNMDKLVHKGTSFTNSYILGAPTAAVCSPRRAMLMTGRIFFNIEPNVYAQSSFPKELQGKSNLLTFPEYFKANGYTTFATGKQHNGNVWLERGFNHIKSAFLGGMDVHFGTKLNDYEPETGWSETYQIREKFSSEVFADAAVDFLKDYKDENPFLMYVAFTAPHDPRTAPQEFQDMYPVEAIELPINFMPQHPFEIADDKIRDEVLVSKPRTKIAIKKEISDYYAMISATDAQIGRVLEALEVSGQTENTIIVFAGDNGLALGQHGLLGKQNVYEHSISVPLIFCGPNIPQNQKRDALVYLHDIFPTLCGLTELEVPQSIDTKNLTPVIKGKEREVRESMLFAYHSWPGDLLKENLDHNPEGGHRAVRKNNFKLIVSSKNDVYTYQLFNLESDPWELDNLIEEEAYIPLGESLKLELEELMKSYGDPANLNKKEFGLYDNLEAYNFKEK</sequence>
<evidence type="ECO:0000256" key="2">
    <source>
        <dbReference type="ARBA" id="ARBA00008779"/>
    </source>
</evidence>
<dbReference type="SUPFAM" id="SSF53649">
    <property type="entry name" value="Alkaline phosphatase-like"/>
    <property type="match status" value="1"/>
</dbReference>
<keyword evidence="6" id="KW-0106">Calcium</keyword>
<keyword evidence="4" id="KW-0732">Signal</keyword>
<dbReference type="RefSeq" id="WP_379862339.1">
    <property type="nucleotide sequence ID" value="NZ_JBHMFC010000103.1"/>
</dbReference>
<keyword evidence="9" id="KW-1185">Reference proteome</keyword>
<evidence type="ECO:0000259" key="7">
    <source>
        <dbReference type="Pfam" id="PF00884"/>
    </source>
</evidence>
<name>A0ABV5FF49_9FLAO</name>
<keyword evidence="3" id="KW-0479">Metal-binding</keyword>
<gene>
    <name evidence="8" type="ORF">ACFFU9_15245</name>
</gene>
<dbReference type="InterPro" id="IPR000917">
    <property type="entry name" value="Sulfatase_N"/>
</dbReference>
<feature type="domain" description="Sulfatase N-terminal" evidence="7">
    <location>
        <begin position="30"/>
        <end position="367"/>
    </location>
</feature>
<comment type="similarity">
    <text evidence="2">Belongs to the sulfatase family.</text>
</comment>
<dbReference type="CDD" id="cd16155">
    <property type="entry name" value="sulfatase_like"/>
    <property type="match status" value="1"/>
</dbReference>
<reference evidence="8 9" key="1">
    <citation type="submission" date="2024-09" db="EMBL/GenBank/DDBJ databases">
        <authorList>
            <person name="Sun Q."/>
            <person name="Mori K."/>
        </authorList>
    </citation>
    <scope>NUCLEOTIDE SEQUENCE [LARGE SCALE GENOMIC DNA]</scope>
    <source>
        <strain evidence="8 9">CECT 8622</strain>
    </source>
</reference>
<dbReference type="InterPro" id="IPR050738">
    <property type="entry name" value="Sulfatase"/>
</dbReference>
<evidence type="ECO:0000256" key="1">
    <source>
        <dbReference type="ARBA" id="ARBA00001913"/>
    </source>
</evidence>
<dbReference type="Proteomes" id="UP001589585">
    <property type="component" value="Unassembled WGS sequence"/>
</dbReference>
<protein>
    <submittedName>
        <fullName evidence="8">Sulfatase-like hydrolase/transferase</fullName>
    </submittedName>
</protein>
<comment type="cofactor">
    <cofactor evidence="1">
        <name>Ca(2+)</name>
        <dbReference type="ChEBI" id="CHEBI:29108"/>
    </cofactor>
</comment>
<dbReference type="PANTHER" id="PTHR42693:SF42">
    <property type="entry name" value="ARYLSULFATASE G"/>
    <property type="match status" value="1"/>
</dbReference>
<dbReference type="EMBL" id="JBHMFC010000103">
    <property type="protein sequence ID" value="MFB9058098.1"/>
    <property type="molecule type" value="Genomic_DNA"/>
</dbReference>
<evidence type="ECO:0000256" key="3">
    <source>
        <dbReference type="ARBA" id="ARBA00022723"/>
    </source>
</evidence>
<evidence type="ECO:0000313" key="9">
    <source>
        <dbReference type="Proteomes" id="UP001589585"/>
    </source>
</evidence>
<evidence type="ECO:0000256" key="5">
    <source>
        <dbReference type="ARBA" id="ARBA00022801"/>
    </source>
</evidence>
<dbReference type="PANTHER" id="PTHR42693">
    <property type="entry name" value="ARYLSULFATASE FAMILY MEMBER"/>
    <property type="match status" value="1"/>
</dbReference>
<dbReference type="InterPro" id="IPR017850">
    <property type="entry name" value="Alkaline_phosphatase_core_sf"/>
</dbReference>
<dbReference type="Pfam" id="PF00884">
    <property type="entry name" value="Sulfatase"/>
    <property type="match status" value="1"/>
</dbReference>
<comment type="caution">
    <text evidence="8">The sequence shown here is derived from an EMBL/GenBank/DDBJ whole genome shotgun (WGS) entry which is preliminary data.</text>
</comment>
<dbReference type="Gene3D" id="3.40.720.10">
    <property type="entry name" value="Alkaline Phosphatase, subunit A"/>
    <property type="match status" value="1"/>
</dbReference>
<keyword evidence="5" id="KW-0378">Hydrolase</keyword>
<evidence type="ECO:0000256" key="4">
    <source>
        <dbReference type="ARBA" id="ARBA00022729"/>
    </source>
</evidence>
<organism evidence="8 9">
    <name type="scientific">Mariniflexile ostreae</name>
    <dbReference type="NCBI Taxonomy" id="1520892"/>
    <lineage>
        <taxon>Bacteria</taxon>
        <taxon>Pseudomonadati</taxon>
        <taxon>Bacteroidota</taxon>
        <taxon>Flavobacteriia</taxon>
        <taxon>Flavobacteriales</taxon>
        <taxon>Flavobacteriaceae</taxon>
        <taxon>Mariniflexile</taxon>
    </lineage>
</organism>
<evidence type="ECO:0000313" key="8">
    <source>
        <dbReference type="EMBL" id="MFB9058098.1"/>
    </source>
</evidence>
<accession>A0ABV5FF49</accession>
<dbReference type="PROSITE" id="PS51257">
    <property type="entry name" value="PROKAR_LIPOPROTEIN"/>
    <property type="match status" value="1"/>
</dbReference>